<dbReference type="Proteomes" id="UP001632038">
    <property type="component" value="Unassembled WGS sequence"/>
</dbReference>
<protein>
    <recommendedName>
        <fullName evidence="2">DUF7870 domain-containing protein</fullName>
    </recommendedName>
</protein>
<evidence type="ECO:0000259" key="2">
    <source>
        <dbReference type="Pfam" id="PF25276"/>
    </source>
</evidence>
<feature type="domain" description="DUF7870" evidence="2">
    <location>
        <begin position="236"/>
        <end position="393"/>
    </location>
</feature>
<name>A0ABD3BJ53_9LAMI</name>
<reference evidence="4" key="1">
    <citation type="journal article" date="2024" name="IScience">
        <title>Strigolactones Initiate the Formation of Haustorium-like Structures in Castilleja.</title>
        <authorList>
            <person name="Buerger M."/>
            <person name="Peterson D."/>
            <person name="Chory J."/>
        </authorList>
    </citation>
    <scope>NUCLEOTIDE SEQUENCE [LARGE SCALE GENOMIC DNA]</scope>
</reference>
<evidence type="ECO:0000313" key="3">
    <source>
        <dbReference type="EMBL" id="KAL3617302.1"/>
    </source>
</evidence>
<keyword evidence="4" id="KW-1185">Reference proteome</keyword>
<dbReference type="Pfam" id="PF25276">
    <property type="entry name" value="DUF7870"/>
    <property type="match status" value="1"/>
</dbReference>
<dbReference type="InterPro" id="IPR057192">
    <property type="entry name" value="DUF7870"/>
</dbReference>
<evidence type="ECO:0000313" key="4">
    <source>
        <dbReference type="Proteomes" id="UP001632038"/>
    </source>
</evidence>
<accession>A0ABD3BJ53</accession>
<keyword evidence="1" id="KW-1133">Transmembrane helix</keyword>
<dbReference type="AlphaFoldDB" id="A0ABD3BJ53"/>
<dbReference type="PANTHER" id="PTHR33597:SF11">
    <property type="entry name" value="OS07G0620600 PROTEIN"/>
    <property type="match status" value="1"/>
</dbReference>
<dbReference type="PANTHER" id="PTHR33597">
    <property type="entry name" value="OS02G0760400 PROTEIN"/>
    <property type="match status" value="1"/>
</dbReference>
<evidence type="ECO:0000256" key="1">
    <source>
        <dbReference type="SAM" id="Phobius"/>
    </source>
</evidence>
<gene>
    <name evidence="3" type="ORF">CASFOL_038847</name>
</gene>
<keyword evidence="1" id="KW-0472">Membrane</keyword>
<comment type="caution">
    <text evidence="3">The sequence shown here is derived from an EMBL/GenBank/DDBJ whole genome shotgun (WGS) entry which is preliminary data.</text>
</comment>
<proteinExistence type="predicted"/>
<dbReference type="EMBL" id="JAVIJP010000083">
    <property type="protein sequence ID" value="KAL3617302.1"/>
    <property type="molecule type" value="Genomic_DNA"/>
</dbReference>
<keyword evidence="1" id="KW-0812">Transmembrane</keyword>
<feature type="transmembrane region" description="Helical" evidence="1">
    <location>
        <begin position="54"/>
        <end position="73"/>
    </location>
</feature>
<organism evidence="3 4">
    <name type="scientific">Castilleja foliolosa</name>
    <dbReference type="NCBI Taxonomy" id="1961234"/>
    <lineage>
        <taxon>Eukaryota</taxon>
        <taxon>Viridiplantae</taxon>
        <taxon>Streptophyta</taxon>
        <taxon>Embryophyta</taxon>
        <taxon>Tracheophyta</taxon>
        <taxon>Spermatophyta</taxon>
        <taxon>Magnoliopsida</taxon>
        <taxon>eudicotyledons</taxon>
        <taxon>Gunneridae</taxon>
        <taxon>Pentapetalae</taxon>
        <taxon>asterids</taxon>
        <taxon>lamiids</taxon>
        <taxon>Lamiales</taxon>
        <taxon>Orobanchaceae</taxon>
        <taxon>Pedicularideae</taxon>
        <taxon>Castillejinae</taxon>
        <taxon>Castilleja</taxon>
    </lineage>
</organism>
<sequence>MDKSGRGYRAKNGGYDEMNNKLNAMGIGLTSHSPTLLIVKLPDSRALRIISRSLLLAIVLLALPSIGSIIGASSDPTPYSGSGVSGGFKIMSIVFRDLIDEGLIKKNHKGFVLGPGLSEIEDDLMFLRDAEIDLLTGADLNQKHGDAHQVFDFVFIPNFHLIHTINGILKDGGLVVSLLGADLSDELRLLANFKIVYLRRFENTVIAMRKTSNDMAKPDSNRVSCGFTPEKKKAALKGLEDVYLEPPRKKKTSFTSRKVKYLPDLLKDSLDGYARRVFVSDDSRAFDWFYKNYPMKDQEFEVYRMSNGEEKTESDWMRKNVGPDDYVVMKAEARVVEMMLKDKTLCLVDELFMECRNQWEDEGKENGSKRAYWECLALYGKVMDEGIAVHQWWI</sequence>